<dbReference type="RefSeq" id="WP_066384686.1">
    <property type="nucleotide sequence ID" value="NZ_LTAZ01000013.1"/>
</dbReference>
<gene>
    <name evidence="1" type="ORF">HAPAU_32590</name>
</gene>
<dbReference type="EMBL" id="LTAZ01000013">
    <property type="protein sequence ID" value="KYH24276.1"/>
    <property type="molecule type" value="Genomic_DNA"/>
</dbReference>
<name>A0A151A995_9EURY</name>
<organism evidence="1 2">
    <name type="scientific">Halalkalicoccus paucihalophilus</name>
    <dbReference type="NCBI Taxonomy" id="1008153"/>
    <lineage>
        <taxon>Archaea</taxon>
        <taxon>Methanobacteriati</taxon>
        <taxon>Methanobacteriota</taxon>
        <taxon>Stenosarchaea group</taxon>
        <taxon>Halobacteria</taxon>
        <taxon>Halobacteriales</taxon>
        <taxon>Halococcaceae</taxon>
        <taxon>Halalkalicoccus</taxon>
    </lineage>
</organism>
<protein>
    <submittedName>
        <fullName evidence="1">Uncharacterized protein</fullName>
    </submittedName>
</protein>
<reference evidence="1 2" key="1">
    <citation type="submission" date="2016-02" db="EMBL/GenBank/DDBJ databases">
        <title>Genome sequence of Halalkalicoccus paucihalophilus DSM 24557.</title>
        <authorList>
            <person name="Poehlein A."/>
            <person name="Daniel R."/>
        </authorList>
    </citation>
    <scope>NUCLEOTIDE SEQUENCE [LARGE SCALE GENOMIC DNA]</scope>
    <source>
        <strain evidence="1 2">DSM 24557</strain>
    </source>
</reference>
<dbReference type="Proteomes" id="UP000075321">
    <property type="component" value="Unassembled WGS sequence"/>
</dbReference>
<keyword evidence="2" id="KW-1185">Reference proteome</keyword>
<accession>A0A151A995</accession>
<proteinExistence type="predicted"/>
<dbReference type="AlphaFoldDB" id="A0A151A995"/>
<comment type="caution">
    <text evidence="1">The sequence shown here is derived from an EMBL/GenBank/DDBJ whole genome shotgun (WGS) entry which is preliminary data.</text>
</comment>
<sequence>MVNVTDNDKPGWHRVQVEASSFEDYVLNYDPDEDGDFDAYMSRYLHGSVLAPVEEQFHGDDDQSSEIEDRIDENVASPLAEMYANAEAND</sequence>
<evidence type="ECO:0000313" key="2">
    <source>
        <dbReference type="Proteomes" id="UP000075321"/>
    </source>
</evidence>
<evidence type="ECO:0000313" key="1">
    <source>
        <dbReference type="EMBL" id="KYH24276.1"/>
    </source>
</evidence>